<gene>
    <name evidence="3" type="ORF">K489DRAFT_211997</name>
</gene>
<reference evidence="3" key="2">
    <citation type="submission" date="2020-04" db="EMBL/GenBank/DDBJ databases">
        <authorList>
            <consortium name="NCBI Genome Project"/>
        </authorList>
    </citation>
    <scope>NUCLEOTIDE SEQUENCE</scope>
    <source>
        <strain evidence="3">CBS 342.82</strain>
    </source>
</reference>
<feature type="compositionally biased region" description="Low complexity" evidence="1">
    <location>
        <begin position="124"/>
        <end position="149"/>
    </location>
</feature>
<feature type="region of interest" description="Disordered" evidence="1">
    <location>
        <begin position="19"/>
        <end position="50"/>
    </location>
</feature>
<dbReference type="Proteomes" id="UP000504637">
    <property type="component" value="Unplaced"/>
</dbReference>
<organism evidence="3">
    <name type="scientific">Dissoconium aciculare CBS 342.82</name>
    <dbReference type="NCBI Taxonomy" id="1314786"/>
    <lineage>
        <taxon>Eukaryota</taxon>
        <taxon>Fungi</taxon>
        <taxon>Dikarya</taxon>
        <taxon>Ascomycota</taxon>
        <taxon>Pezizomycotina</taxon>
        <taxon>Dothideomycetes</taxon>
        <taxon>Dothideomycetidae</taxon>
        <taxon>Mycosphaerellales</taxon>
        <taxon>Dissoconiaceae</taxon>
        <taxon>Dissoconium</taxon>
    </lineage>
</organism>
<dbReference type="RefSeq" id="XP_033459645.1">
    <property type="nucleotide sequence ID" value="XM_033599659.1"/>
</dbReference>
<dbReference type="GeneID" id="54357458"/>
<protein>
    <submittedName>
        <fullName evidence="3">Uncharacterized protein</fullName>
    </submittedName>
</protein>
<dbReference type="AlphaFoldDB" id="A0A6J3M528"/>
<evidence type="ECO:0000313" key="3">
    <source>
        <dbReference type="RefSeq" id="XP_033459645.1"/>
    </source>
</evidence>
<sequence length="251" mass="26451">MSSKKSPFAPMMATATATATPIIVREYDPPTNRPLKPSPSTSSDRKAPALPPVSAFTFASILRAADCPEFQLAVDGIADIYAKSSLSLAHEHTAHLPPLGEITSASTPRRVRPPRHAGFRLALSSVPEASSGSSEGSRRSGGSQRTIVARNERRARRATATSTATKKKVSPPRQIQIGRMGRSVKVLATTALTAESSMAVIPTTNSASVPSTNPRPANPAPSRVLTRPLLGNAIASLRGLLSMRGWSSRDG</sequence>
<feature type="compositionally biased region" description="Polar residues" evidence="1">
    <location>
        <begin position="203"/>
        <end position="215"/>
    </location>
</feature>
<accession>A0A6J3M528</accession>
<feature type="region of interest" description="Disordered" evidence="1">
    <location>
        <begin position="203"/>
        <end position="223"/>
    </location>
</feature>
<dbReference type="OrthoDB" id="5339332at2759"/>
<proteinExistence type="predicted"/>
<reference evidence="3" key="1">
    <citation type="submission" date="2020-01" db="EMBL/GenBank/DDBJ databases">
        <authorList>
            <consortium name="DOE Joint Genome Institute"/>
            <person name="Haridas S."/>
            <person name="Albert R."/>
            <person name="Binder M."/>
            <person name="Bloem J."/>
            <person name="Labutti K."/>
            <person name="Salamov A."/>
            <person name="Andreopoulos B."/>
            <person name="Baker S.E."/>
            <person name="Barry K."/>
            <person name="Bills G."/>
            <person name="Bluhm B.H."/>
            <person name="Cannon C."/>
            <person name="Castanera R."/>
            <person name="Culley D.E."/>
            <person name="Daum C."/>
            <person name="Ezra D."/>
            <person name="Gonzalez J.B."/>
            <person name="Henrissat B."/>
            <person name="Kuo A."/>
            <person name="Liang C."/>
            <person name="Lipzen A."/>
            <person name="Lutzoni F."/>
            <person name="Magnuson J."/>
            <person name="Mondo S."/>
            <person name="Nolan M."/>
            <person name="Ohm R."/>
            <person name="Pangilinan J."/>
            <person name="Park H.-J."/>
            <person name="Ramirez L."/>
            <person name="Alfaro M."/>
            <person name="Sun H."/>
            <person name="Tritt A."/>
            <person name="Yoshinaga Y."/>
            <person name="Zwiers L.-H."/>
            <person name="Turgeon B.G."/>
            <person name="Goodwin S.B."/>
            <person name="Spatafora J.W."/>
            <person name="Crous P.W."/>
            <person name="Grigoriev I.V."/>
        </authorList>
    </citation>
    <scope>NUCLEOTIDE SEQUENCE</scope>
    <source>
        <strain evidence="3">CBS 342.82</strain>
    </source>
</reference>
<reference evidence="3" key="3">
    <citation type="submission" date="2025-08" db="UniProtKB">
        <authorList>
            <consortium name="RefSeq"/>
        </authorList>
    </citation>
    <scope>IDENTIFICATION</scope>
    <source>
        <strain evidence="3">CBS 342.82</strain>
    </source>
</reference>
<feature type="region of interest" description="Disordered" evidence="1">
    <location>
        <begin position="122"/>
        <end position="173"/>
    </location>
</feature>
<keyword evidence="2" id="KW-1185">Reference proteome</keyword>
<evidence type="ECO:0000256" key="1">
    <source>
        <dbReference type="SAM" id="MobiDB-lite"/>
    </source>
</evidence>
<name>A0A6J3M528_9PEZI</name>
<evidence type="ECO:0000313" key="2">
    <source>
        <dbReference type="Proteomes" id="UP000504637"/>
    </source>
</evidence>